<keyword evidence="12 15" id="KW-0238">DNA-binding</keyword>
<organism evidence="16 17">
    <name type="scientific">Anaerocolumna cellulosilytica</name>
    <dbReference type="NCBI Taxonomy" id="433286"/>
    <lineage>
        <taxon>Bacteria</taxon>
        <taxon>Bacillati</taxon>
        <taxon>Bacillota</taxon>
        <taxon>Clostridia</taxon>
        <taxon>Lachnospirales</taxon>
        <taxon>Lachnospiraceae</taxon>
        <taxon>Anaerocolumna</taxon>
    </lineage>
</organism>
<dbReference type="InterPro" id="IPR043502">
    <property type="entry name" value="DNA/RNA_pol_sf"/>
</dbReference>
<reference evidence="16 17" key="1">
    <citation type="journal article" date="2016" name="Int. J. Syst. Evol. Microbiol.">
        <title>Descriptions of Anaerotaenia torta gen. nov., sp. nov. and Anaerocolumna cellulosilytica gen. nov., sp. nov. isolated from a methanogenic reactor of cattle waste.</title>
        <authorList>
            <person name="Uek A."/>
            <person name="Ohtaki Y."/>
            <person name="Kaku N."/>
            <person name="Ueki K."/>
        </authorList>
    </citation>
    <scope>NUCLEOTIDE SEQUENCE [LARGE SCALE GENOMIC DNA]</scope>
    <source>
        <strain evidence="16 17">SN021</strain>
    </source>
</reference>
<dbReference type="GO" id="GO:0006261">
    <property type="term" value="P:DNA-templated DNA replication"/>
    <property type="evidence" value="ECO:0007669"/>
    <property type="project" value="UniProtKB-UniRule"/>
</dbReference>
<dbReference type="GO" id="GO:0009432">
    <property type="term" value="P:SOS response"/>
    <property type="evidence" value="ECO:0007669"/>
    <property type="project" value="TreeGrafter"/>
</dbReference>
<dbReference type="Pfam" id="PF11799">
    <property type="entry name" value="IMS_C"/>
    <property type="match status" value="1"/>
</dbReference>
<name>A0A6S6QUJ5_9FIRM</name>
<keyword evidence="5 15" id="KW-0808">Transferase</keyword>
<dbReference type="SUPFAM" id="SSF56672">
    <property type="entry name" value="DNA/RNA polymerases"/>
    <property type="match status" value="1"/>
</dbReference>
<dbReference type="EC" id="2.7.7.7" evidence="15"/>
<proteinExistence type="inferred from homology"/>
<dbReference type="AlphaFoldDB" id="A0A6S6QUJ5"/>
<comment type="subcellular location">
    <subcellularLocation>
        <location evidence="1 15">Cytoplasm</location>
    </subcellularLocation>
</comment>
<keyword evidence="13 15" id="KW-0234">DNA repair</keyword>
<evidence type="ECO:0000256" key="13">
    <source>
        <dbReference type="ARBA" id="ARBA00023204"/>
    </source>
</evidence>
<dbReference type="EMBL" id="AP023367">
    <property type="protein sequence ID" value="BCJ92759.1"/>
    <property type="molecule type" value="Genomic_DNA"/>
</dbReference>
<dbReference type="PROSITE" id="PS50173">
    <property type="entry name" value="UMUC"/>
    <property type="match status" value="1"/>
</dbReference>
<comment type="cofactor">
    <cofactor evidence="15">
        <name>Mg(2+)</name>
        <dbReference type="ChEBI" id="CHEBI:18420"/>
    </cofactor>
    <text evidence="15">Binds 2 magnesium ions per subunit.</text>
</comment>
<dbReference type="GO" id="GO:0006281">
    <property type="term" value="P:DNA repair"/>
    <property type="evidence" value="ECO:0007669"/>
    <property type="project" value="UniProtKB-UniRule"/>
</dbReference>
<dbReference type="HAMAP" id="MF_01113">
    <property type="entry name" value="DNApol_IV"/>
    <property type="match status" value="1"/>
</dbReference>
<dbReference type="InterPro" id="IPR053848">
    <property type="entry name" value="IMS_HHH_1"/>
</dbReference>
<comment type="function">
    <text evidence="15">Poorly processive, error-prone DNA polymerase involved in untargeted mutagenesis. Copies undamaged DNA at stalled replication forks, which arise in vivo from mismatched or misaligned primer ends. These misaligned primers can be extended by PolIV. Exhibits no 3'-5' exonuclease (proofreading) activity. May be involved in translesional synthesis, in conjunction with the beta clamp from PolIII.</text>
</comment>
<dbReference type="Gene3D" id="3.30.70.270">
    <property type="match status" value="1"/>
</dbReference>
<comment type="catalytic activity">
    <reaction evidence="14 15">
        <text>DNA(n) + a 2'-deoxyribonucleoside 5'-triphosphate = DNA(n+1) + diphosphate</text>
        <dbReference type="Rhea" id="RHEA:22508"/>
        <dbReference type="Rhea" id="RHEA-COMP:17339"/>
        <dbReference type="Rhea" id="RHEA-COMP:17340"/>
        <dbReference type="ChEBI" id="CHEBI:33019"/>
        <dbReference type="ChEBI" id="CHEBI:61560"/>
        <dbReference type="ChEBI" id="CHEBI:173112"/>
        <dbReference type="EC" id="2.7.7.7"/>
    </reaction>
</comment>
<evidence type="ECO:0000256" key="15">
    <source>
        <dbReference type="HAMAP-Rule" id="MF_01113"/>
    </source>
</evidence>
<protein>
    <recommendedName>
        <fullName evidence="15">DNA polymerase IV</fullName>
        <shortName evidence="15">Pol IV</shortName>
        <ecNumber evidence="15">2.7.7.7</ecNumber>
    </recommendedName>
</protein>
<dbReference type="GO" id="GO:0042276">
    <property type="term" value="P:error-prone translesion synthesis"/>
    <property type="evidence" value="ECO:0007669"/>
    <property type="project" value="TreeGrafter"/>
</dbReference>
<evidence type="ECO:0000313" key="16">
    <source>
        <dbReference type="EMBL" id="BCJ92759.1"/>
    </source>
</evidence>
<dbReference type="Pfam" id="PF21999">
    <property type="entry name" value="IMS_HHH_1"/>
    <property type="match status" value="1"/>
</dbReference>
<evidence type="ECO:0000256" key="1">
    <source>
        <dbReference type="ARBA" id="ARBA00004496"/>
    </source>
</evidence>
<feature type="binding site" evidence="15">
    <location>
        <position position="10"/>
    </location>
    <ligand>
        <name>Mg(2+)</name>
        <dbReference type="ChEBI" id="CHEBI:18420"/>
    </ligand>
</feature>
<dbReference type="PANTHER" id="PTHR11076:SF35">
    <property type="entry name" value="DNA REPAIR PROTEIN HOMOLOG YOBH"/>
    <property type="match status" value="1"/>
</dbReference>
<comment type="subunit">
    <text evidence="15">Monomer.</text>
</comment>
<sequence length="401" mass="45018">MQQRIIFHVDVNSAFLSWEAVYRLEVLGETLDLRTIPSAVGGDSTKRHGIILAKSTSAKKFKVQTGEPIHQALQKCPELLLVPPNRPLYEKCSKSLHSLLHEYTPNIEPFSIDEAFMDMTGACFSYSSPLELANLIRTRVYRELGFTVNIGISTNKLLAKMASDFEKPDKIHTLFPEEVQEKLWSLPLEELYSVGRSSSKTLRDLGLNTIGDIANTNLSVLKAHLGNKHGERVYHYAHGRDASPVVSTPAPSKGIGNSTTLSQDVSDYEEACQILLSLSETVAARLRTENLKSSCIMVELTDCFFNHQSHQTTLLSPIHTTNLIYKTACQLLKEFWNGTPIRLLGIRATKLGEEDYTQLNLFDLVKNEKLEKLDKALDDIRNRFGKDSVKRAAFLEPDKID</sequence>
<dbReference type="SUPFAM" id="SSF100879">
    <property type="entry name" value="Lesion bypass DNA polymerase (Y-family), little finger domain"/>
    <property type="match status" value="1"/>
</dbReference>
<gene>
    <name evidence="15" type="primary">dinB</name>
    <name evidence="16" type="ORF">acsn021_03280</name>
</gene>
<comment type="similarity">
    <text evidence="2 15">Belongs to the DNA polymerase type-Y family.</text>
</comment>
<evidence type="ECO:0000256" key="8">
    <source>
        <dbReference type="ARBA" id="ARBA00022723"/>
    </source>
</evidence>
<evidence type="ECO:0000256" key="10">
    <source>
        <dbReference type="ARBA" id="ARBA00022842"/>
    </source>
</evidence>
<dbReference type="InterPro" id="IPR050116">
    <property type="entry name" value="DNA_polymerase-Y"/>
</dbReference>
<dbReference type="InterPro" id="IPR017961">
    <property type="entry name" value="DNA_pol_Y-fam_little_finger"/>
</dbReference>
<dbReference type="InterPro" id="IPR022880">
    <property type="entry name" value="DNApol_IV"/>
</dbReference>
<dbReference type="GO" id="GO:0003684">
    <property type="term" value="F:damaged DNA binding"/>
    <property type="evidence" value="ECO:0007669"/>
    <property type="project" value="InterPro"/>
</dbReference>
<dbReference type="InterPro" id="IPR036775">
    <property type="entry name" value="DNA_pol_Y-fam_lit_finger_sf"/>
</dbReference>
<dbReference type="Proteomes" id="UP000515561">
    <property type="component" value="Chromosome"/>
</dbReference>
<dbReference type="GO" id="GO:0003887">
    <property type="term" value="F:DNA-directed DNA polymerase activity"/>
    <property type="evidence" value="ECO:0007669"/>
    <property type="project" value="UniProtKB-UniRule"/>
</dbReference>
<evidence type="ECO:0000256" key="4">
    <source>
        <dbReference type="ARBA" id="ARBA00022490"/>
    </source>
</evidence>
<evidence type="ECO:0000256" key="11">
    <source>
        <dbReference type="ARBA" id="ARBA00022932"/>
    </source>
</evidence>
<dbReference type="Gene3D" id="3.40.1170.60">
    <property type="match status" value="1"/>
</dbReference>
<accession>A0A6S6QUJ5</accession>
<evidence type="ECO:0000256" key="6">
    <source>
        <dbReference type="ARBA" id="ARBA00022695"/>
    </source>
</evidence>
<keyword evidence="9 15" id="KW-0227">DNA damage</keyword>
<evidence type="ECO:0000313" key="17">
    <source>
        <dbReference type="Proteomes" id="UP000515561"/>
    </source>
</evidence>
<evidence type="ECO:0000256" key="3">
    <source>
        <dbReference type="ARBA" id="ARBA00022457"/>
    </source>
</evidence>
<dbReference type="RefSeq" id="WP_184094522.1">
    <property type="nucleotide sequence ID" value="NZ_AP023367.1"/>
</dbReference>
<keyword evidence="8 15" id="KW-0479">Metal-binding</keyword>
<dbReference type="Pfam" id="PF00817">
    <property type="entry name" value="IMS"/>
    <property type="match status" value="1"/>
</dbReference>
<evidence type="ECO:0000256" key="9">
    <source>
        <dbReference type="ARBA" id="ARBA00022763"/>
    </source>
</evidence>
<evidence type="ECO:0000256" key="14">
    <source>
        <dbReference type="ARBA" id="ARBA00049244"/>
    </source>
</evidence>
<dbReference type="CDD" id="cd03586">
    <property type="entry name" value="PolY_Pol_IV_kappa"/>
    <property type="match status" value="1"/>
</dbReference>
<feature type="binding site" evidence="15">
    <location>
        <position position="113"/>
    </location>
    <ligand>
        <name>Mg(2+)</name>
        <dbReference type="ChEBI" id="CHEBI:18420"/>
    </ligand>
</feature>
<keyword evidence="4 15" id="KW-0963">Cytoplasm</keyword>
<dbReference type="InterPro" id="IPR043128">
    <property type="entry name" value="Rev_trsase/Diguanyl_cyclase"/>
</dbReference>
<dbReference type="Gene3D" id="3.30.1490.100">
    <property type="entry name" value="DNA polymerase, Y-family, little finger domain"/>
    <property type="match status" value="1"/>
</dbReference>
<feature type="site" description="Substrate discrimination" evidence="15">
    <location>
        <position position="15"/>
    </location>
</feature>
<evidence type="ECO:0000256" key="12">
    <source>
        <dbReference type="ARBA" id="ARBA00023125"/>
    </source>
</evidence>
<dbReference type="PANTHER" id="PTHR11076">
    <property type="entry name" value="DNA REPAIR POLYMERASE UMUC / TRANSFERASE FAMILY MEMBER"/>
    <property type="match status" value="1"/>
</dbReference>
<keyword evidence="6 15" id="KW-0548">Nucleotidyltransferase</keyword>
<evidence type="ECO:0000256" key="2">
    <source>
        <dbReference type="ARBA" id="ARBA00010945"/>
    </source>
</evidence>
<keyword evidence="3 15" id="KW-0515">Mutator protein</keyword>
<keyword evidence="11 15" id="KW-0239">DNA-directed DNA polymerase</keyword>
<evidence type="ECO:0000256" key="5">
    <source>
        <dbReference type="ARBA" id="ARBA00022679"/>
    </source>
</evidence>
<feature type="active site" evidence="15">
    <location>
        <position position="114"/>
    </location>
</feature>
<dbReference type="InterPro" id="IPR001126">
    <property type="entry name" value="UmuC"/>
</dbReference>
<dbReference type="KEGG" id="acel:acsn021_03280"/>
<keyword evidence="17" id="KW-1185">Reference proteome</keyword>
<keyword evidence="7 15" id="KW-0235">DNA replication</keyword>
<keyword evidence="10 15" id="KW-0460">Magnesium</keyword>
<dbReference type="GO" id="GO:0005829">
    <property type="term" value="C:cytosol"/>
    <property type="evidence" value="ECO:0007669"/>
    <property type="project" value="TreeGrafter"/>
</dbReference>
<dbReference type="Gene3D" id="1.10.150.20">
    <property type="entry name" value="5' to 3' exonuclease, C-terminal subdomain"/>
    <property type="match status" value="1"/>
</dbReference>
<dbReference type="GO" id="GO:0000287">
    <property type="term" value="F:magnesium ion binding"/>
    <property type="evidence" value="ECO:0007669"/>
    <property type="project" value="UniProtKB-UniRule"/>
</dbReference>
<evidence type="ECO:0000256" key="7">
    <source>
        <dbReference type="ARBA" id="ARBA00022705"/>
    </source>
</evidence>